<protein>
    <recommendedName>
        <fullName evidence="3">Reverse transcriptase domain-containing protein</fullName>
    </recommendedName>
</protein>
<dbReference type="PANTHER" id="PTHR33481">
    <property type="entry name" value="REVERSE TRANSCRIPTASE"/>
    <property type="match status" value="1"/>
</dbReference>
<dbReference type="PANTHER" id="PTHR33481:SF1">
    <property type="entry name" value="ENDONUCLEASE_EXONUCLEASE_PHOSPHATASE DOMAIN-CONTAINING PROTEIN-RELATED"/>
    <property type="match status" value="1"/>
</dbReference>
<dbReference type="EMBL" id="AVOT02139975">
    <property type="protein sequence ID" value="MBW0590790.1"/>
    <property type="molecule type" value="Genomic_DNA"/>
</dbReference>
<keyword evidence="2" id="KW-1185">Reference proteome</keyword>
<dbReference type="OrthoDB" id="412006at2759"/>
<sequence>MTQAICNLPNKKAAGPDRIPNELLKIATKTIVPHLAPLFNECLQTHHFLTQWKQAITVIINKAAKADYTDPNAYQPIALLSTLGKLFEKIIND</sequence>
<name>A0A9Q3KZ60_9BASI</name>
<gene>
    <name evidence="1" type="ORF">O181_130505</name>
</gene>
<reference evidence="1" key="1">
    <citation type="submission" date="2021-03" db="EMBL/GenBank/DDBJ databases">
        <title>Draft genome sequence of rust myrtle Austropuccinia psidii MF-1, a brazilian biotype.</title>
        <authorList>
            <person name="Quecine M.C."/>
            <person name="Pachon D.M.R."/>
            <person name="Bonatelli M.L."/>
            <person name="Correr F.H."/>
            <person name="Franceschini L.M."/>
            <person name="Leite T.F."/>
            <person name="Margarido G.R.A."/>
            <person name="Almeida C.A."/>
            <person name="Ferrarezi J.A."/>
            <person name="Labate C.A."/>
        </authorList>
    </citation>
    <scope>NUCLEOTIDE SEQUENCE</scope>
    <source>
        <strain evidence="1">MF-1</strain>
    </source>
</reference>
<comment type="caution">
    <text evidence="1">The sequence shown here is derived from an EMBL/GenBank/DDBJ whole genome shotgun (WGS) entry which is preliminary data.</text>
</comment>
<evidence type="ECO:0008006" key="3">
    <source>
        <dbReference type="Google" id="ProtNLM"/>
    </source>
</evidence>
<evidence type="ECO:0000313" key="2">
    <source>
        <dbReference type="Proteomes" id="UP000765509"/>
    </source>
</evidence>
<organism evidence="1 2">
    <name type="scientific">Austropuccinia psidii MF-1</name>
    <dbReference type="NCBI Taxonomy" id="1389203"/>
    <lineage>
        <taxon>Eukaryota</taxon>
        <taxon>Fungi</taxon>
        <taxon>Dikarya</taxon>
        <taxon>Basidiomycota</taxon>
        <taxon>Pucciniomycotina</taxon>
        <taxon>Pucciniomycetes</taxon>
        <taxon>Pucciniales</taxon>
        <taxon>Sphaerophragmiaceae</taxon>
        <taxon>Austropuccinia</taxon>
    </lineage>
</organism>
<dbReference type="AlphaFoldDB" id="A0A9Q3KZ60"/>
<proteinExistence type="predicted"/>
<dbReference type="Proteomes" id="UP000765509">
    <property type="component" value="Unassembled WGS sequence"/>
</dbReference>
<accession>A0A9Q3KZ60</accession>
<evidence type="ECO:0000313" key="1">
    <source>
        <dbReference type="EMBL" id="MBW0590790.1"/>
    </source>
</evidence>